<accession>A0A532V5A4</accession>
<dbReference type="Pfam" id="PF03450">
    <property type="entry name" value="CO_deh_flav_C"/>
    <property type="match status" value="1"/>
</dbReference>
<keyword evidence="2" id="KW-0274">FAD</keyword>
<evidence type="ECO:0000313" key="5">
    <source>
        <dbReference type="EMBL" id="TKJ42384.1"/>
    </source>
</evidence>
<dbReference type="EMBL" id="NJBN01000001">
    <property type="protein sequence ID" value="TKJ42384.1"/>
    <property type="molecule type" value="Genomic_DNA"/>
</dbReference>
<dbReference type="InterPro" id="IPR005107">
    <property type="entry name" value="CO_DH_flav_C"/>
</dbReference>
<evidence type="ECO:0000313" key="6">
    <source>
        <dbReference type="Proteomes" id="UP000319619"/>
    </source>
</evidence>
<dbReference type="InterPro" id="IPR036683">
    <property type="entry name" value="CO_DH_flav_C_dom_sf"/>
</dbReference>
<dbReference type="InterPro" id="IPR036318">
    <property type="entry name" value="FAD-bd_PCMH-like_sf"/>
</dbReference>
<evidence type="ECO:0000256" key="1">
    <source>
        <dbReference type="ARBA" id="ARBA00022630"/>
    </source>
</evidence>
<dbReference type="Gene3D" id="3.30.43.10">
    <property type="entry name" value="Uridine Diphospho-n-acetylenolpyruvylglucosamine Reductase, domain 2"/>
    <property type="match status" value="1"/>
</dbReference>
<dbReference type="GO" id="GO:0071949">
    <property type="term" value="F:FAD binding"/>
    <property type="evidence" value="ECO:0007669"/>
    <property type="project" value="InterPro"/>
</dbReference>
<evidence type="ECO:0000259" key="4">
    <source>
        <dbReference type="PROSITE" id="PS51387"/>
    </source>
</evidence>
<dbReference type="Gene3D" id="3.30.390.50">
    <property type="entry name" value="CO dehydrogenase flavoprotein, C-terminal domain"/>
    <property type="match status" value="1"/>
</dbReference>
<comment type="caution">
    <text evidence="5">The sequence shown here is derived from an EMBL/GenBank/DDBJ whole genome shotgun (WGS) entry which is preliminary data.</text>
</comment>
<dbReference type="InterPro" id="IPR016167">
    <property type="entry name" value="FAD-bd_PCMH_sub1"/>
</dbReference>
<reference evidence="5 6" key="1">
    <citation type="submission" date="2017-06" db="EMBL/GenBank/DDBJ databases">
        <title>Novel microbial phyla capable of carbon fixation and sulfur reduction in deep-sea sediments.</title>
        <authorList>
            <person name="Huang J."/>
            <person name="Baker B."/>
            <person name="Wang Y."/>
        </authorList>
    </citation>
    <scope>NUCLEOTIDE SEQUENCE [LARGE SCALE GENOMIC DNA]</scope>
    <source>
        <strain evidence="5">B3_LCP</strain>
    </source>
</reference>
<keyword evidence="3" id="KW-0560">Oxidoreductase</keyword>
<dbReference type="Gene3D" id="3.30.465.10">
    <property type="match status" value="1"/>
</dbReference>
<dbReference type="PANTHER" id="PTHR42659:SF9">
    <property type="entry name" value="XANTHINE DEHYDROGENASE FAD-BINDING SUBUNIT XDHB-RELATED"/>
    <property type="match status" value="1"/>
</dbReference>
<sequence length="275" mass="29461">MIQFEYGCPGSLMETTSILRNNPEAVLLAGGTDILVRIKQGMIQPAMLVDIKSITELHGISSIEQNGLRIGALTTLTELVENDLIRNRCPVLSAAALSMACVQVRNRATIGGNVANASPAADTVPPLMAFDAELEIFADEDIKRVPIGEFFTAPGETVLQENEILTAILIPDTARKAHYIKHTLREAMDIAGVGVCVSRKTQGAPDPRVVLGAVAPTPIRVPAAEQFLSEGKIEEACAAAVDAARPIDDVRASASYRKDVIYPLVKRASYAVFAR</sequence>
<dbReference type="InterPro" id="IPR002346">
    <property type="entry name" value="Mopterin_DH_FAD-bd"/>
</dbReference>
<dbReference type="Pfam" id="PF00941">
    <property type="entry name" value="FAD_binding_5"/>
    <property type="match status" value="1"/>
</dbReference>
<evidence type="ECO:0000256" key="3">
    <source>
        <dbReference type="ARBA" id="ARBA00023002"/>
    </source>
</evidence>
<dbReference type="InterPro" id="IPR016166">
    <property type="entry name" value="FAD-bd_PCMH"/>
</dbReference>
<dbReference type="PANTHER" id="PTHR42659">
    <property type="entry name" value="XANTHINE DEHYDROGENASE SUBUNIT C-RELATED"/>
    <property type="match status" value="1"/>
</dbReference>
<protein>
    <recommendedName>
        <fullName evidence="4">FAD-binding PCMH-type domain-containing protein</fullName>
    </recommendedName>
</protein>
<dbReference type="InterPro" id="IPR051312">
    <property type="entry name" value="Diverse_Substr_Oxidored"/>
</dbReference>
<dbReference type="SMART" id="SM01092">
    <property type="entry name" value="CO_deh_flav_C"/>
    <property type="match status" value="1"/>
</dbReference>
<dbReference type="InterPro" id="IPR016169">
    <property type="entry name" value="FAD-bd_PCMH_sub2"/>
</dbReference>
<dbReference type="SUPFAM" id="SSF56176">
    <property type="entry name" value="FAD-binding/transporter-associated domain-like"/>
    <property type="match status" value="1"/>
</dbReference>
<dbReference type="SUPFAM" id="SSF55447">
    <property type="entry name" value="CO dehydrogenase flavoprotein C-terminal domain-like"/>
    <property type="match status" value="1"/>
</dbReference>
<feature type="domain" description="FAD-binding PCMH-type" evidence="4">
    <location>
        <begin position="1"/>
        <end position="175"/>
    </location>
</feature>
<dbReference type="AlphaFoldDB" id="A0A532V5A4"/>
<dbReference type="PROSITE" id="PS51387">
    <property type="entry name" value="FAD_PCMH"/>
    <property type="match status" value="1"/>
</dbReference>
<name>A0A532V5A4_UNCL8</name>
<dbReference type="GO" id="GO:0016491">
    <property type="term" value="F:oxidoreductase activity"/>
    <property type="evidence" value="ECO:0007669"/>
    <property type="project" value="UniProtKB-KW"/>
</dbReference>
<organism evidence="5 6">
    <name type="scientific">candidate division LCP-89 bacterium B3_LCP</name>
    <dbReference type="NCBI Taxonomy" id="2012998"/>
    <lineage>
        <taxon>Bacteria</taxon>
        <taxon>Pseudomonadati</taxon>
        <taxon>Bacteria division LCP-89</taxon>
    </lineage>
</organism>
<gene>
    <name evidence="5" type="ORF">CEE37_01505</name>
</gene>
<dbReference type="Proteomes" id="UP000319619">
    <property type="component" value="Unassembled WGS sequence"/>
</dbReference>
<proteinExistence type="predicted"/>
<keyword evidence="1" id="KW-0285">Flavoprotein</keyword>
<evidence type="ECO:0000256" key="2">
    <source>
        <dbReference type="ARBA" id="ARBA00022827"/>
    </source>
</evidence>
<dbReference type="FunFam" id="3.30.465.10:FF:000017">
    <property type="entry name" value="Xanthine dehydrogenase, FAD binding subunit"/>
    <property type="match status" value="1"/>
</dbReference>